<evidence type="ECO:0000313" key="2">
    <source>
        <dbReference type="Proteomes" id="UP000828941"/>
    </source>
</evidence>
<reference evidence="1 2" key="1">
    <citation type="journal article" date="2022" name="DNA Res.">
        <title>Chromosomal-level genome assembly of the orchid tree Bauhinia variegata (Leguminosae; Cercidoideae) supports the allotetraploid origin hypothesis of Bauhinia.</title>
        <authorList>
            <person name="Zhong Y."/>
            <person name="Chen Y."/>
            <person name="Zheng D."/>
            <person name="Pang J."/>
            <person name="Liu Y."/>
            <person name="Luo S."/>
            <person name="Meng S."/>
            <person name="Qian L."/>
            <person name="Wei D."/>
            <person name="Dai S."/>
            <person name="Zhou R."/>
        </authorList>
    </citation>
    <scope>NUCLEOTIDE SEQUENCE [LARGE SCALE GENOMIC DNA]</scope>
    <source>
        <strain evidence="1">BV-YZ2020</strain>
    </source>
</reference>
<organism evidence="1 2">
    <name type="scientific">Bauhinia variegata</name>
    <name type="common">Purple orchid tree</name>
    <name type="synonym">Phanera variegata</name>
    <dbReference type="NCBI Taxonomy" id="167791"/>
    <lineage>
        <taxon>Eukaryota</taxon>
        <taxon>Viridiplantae</taxon>
        <taxon>Streptophyta</taxon>
        <taxon>Embryophyta</taxon>
        <taxon>Tracheophyta</taxon>
        <taxon>Spermatophyta</taxon>
        <taxon>Magnoliopsida</taxon>
        <taxon>eudicotyledons</taxon>
        <taxon>Gunneridae</taxon>
        <taxon>Pentapetalae</taxon>
        <taxon>rosids</taxon>
        <taxon>fabids</taxon>
        <taxon>Fabales</taxon>
        <taxon>Fabaceae</taxon>
        <taxon>Cercidoideae</taxon>
        <taxon>Cercideae</taxon>
        <taxon>Bauhiniinae</taxon>
        <taxon>Bauhinia</taxon>
    </lineage>
</organism>
<dbReference type="EMBL" id="CM039428">
    <property type="protein sequence ID" value="KAI4351947.1"/>
    <property type="molecule type" value="Genomic_DNA"/>
</dbReference>
<comment type="caution">
    <text evidence="1">The sequence shown here is derived from an EMBL/GenBank/DDBJ whole genome shotgun (WGS) entry which is preliminary data.</text>
</comment>
<proteinExistence type="predicted"/>
<evidence type="ECO:0000313" key="1">
    <source>
        <dbReference type="EMBL" id="KAI4351947.1"/>
    </source>
</evidence>
<keyword evidence="2" id="KW-1185">Reference proteome</keyword>
<dbReference type="Proteomes" id="UP000828941">
    <property type="component" value="Chromosome 3"/>
</dbReference>
<gene>
    <name evidence="1" type="ORF">L6164_006245</name>
</gene>
<sequence>MASNSIFNSESDEDTWIININNMLTDTDLNVLNNIPVCVYHVPKSLSCVKPEAFIPQLIAIGPYNHFVPELYPMERFKIYSAKRVLSHFDNLELKQLVERLGKLGPYIRASYHKYIDLKNETLLYIMAIDGLFLLDFLQNYLQQESSSSFFGGLQQLAVTCGVKLTKDAIVKDVIMLENQMPTRMMRKILKVESSKPKDSVDEELGSMLLAFCKKHSPVVLCQSPSCSEAVKRHHLLDLMYHLIVSQDDIMGPPPFEVQGTDQNPEYETDSRKRSKSGKPRTLIALVLTKLRAPLDWTLNCLEKLKDMEFSMMKPIKKPIEGILRVCNHDMGSESVSDERELPAVMVIPSVSELHEAGIRFRAATGGITTIEFDEKLGIFYLPVVKVDVNSEVIMRNLVAYEALTNSESLIFTRYTELMRGIIDSVEDVELLVKMGVIVNRLGPRGL</sequence>
<name>A0ACB9PVX6_BAUVA</name>
<accession>A0ACB9PVX6</accession>
<protein>
    <submittedName>
        <fullName evidence="1">Uncharacterized protein</fullName>
    </submittedName>
</protein>